<organism evidence="1">
    <name type="scientific">Loa loa</name>
    <name type="common">Eye worm</name>
    <name type="synonym">Filaria loa</name>
    <dbReference type="NCBI Taxonomy" id="7209"/>
    <lineage>
        <taxon>Eukaryota</taxon>
        <taxon>Metazoa</taxon>
        <taxon>Ecdysozoa</taxon>
        <taxon>Nematoda</taxon>
        <taxon>Chromadorea</taxon>
        <taxon>Rhabditida</taxon>
        <taxon>Spirurina</taxon>
        <taxon>Spiruromorpha</taxon>
        <taxon>Filarioidea</taxon>
        <taxon>Onchocercidae</taxon>
        <taxon>Loa</taxon>
    </lineage>
</organism>
<dbReference type="KEGG" id="loa:LOAG_08256"/>
<dbReference type="GeneID" id="9945683"/>
<name>A0A1S0TUU9_LOALO</name>
<protein>
    <submittedName>
        <fullName evidence="1">Uncharacterized protein</fullName>
    </submittedName>
</protein>
<dbReference type="InParanoid" id="A0A1S0TUU9"/>
<reference evidence="1" key="1">
    <citation type="submission" date="2012-04" db="EMBL/GenBank/DDBJ databases">
        <title>The Genome Sequence of Loa loa.</title>
        <authorList>
            <consortium name="The Broad Institute Genome Sequencing Platform"/>
            <consortium name="Broad Institute Genome Sequencing Center for Infectious Disease"/>
            <person name="Nutman T.B."/>
            <person name="Fink D.L."/>
            <person name="Russ C."/>
            <person name="Young S."/>
            <person name="Zeng Q."/>
            <person name="Gargeya S."/>
            <person name="Alvarado L."/>
            <person name="Berlin A."/>
            <person name="Chapman S.B."/>
            <person name="Chen Z."/>
            <person name="Freedman E."/>
            <person name="Gellesch M."/>
            <person name="Goldberg J."/>
            <person name="Griggs A."/>
            <person name="Gujja S."/>
            <person name="Heilman E.R."/>
            <person name="Heiman D."/>
            <person name="Howarth C."/>
            <person name="Mehta T."/>
            <person name="Neiman D."/>
            <person name="Pearson M."/>
            <person name="Roberts A."/>
            <person name="Saif S."/>
            <person name="Shea T."/>
            <person name="Shenoy N."/>
            <person name="Sisk P."/>
            <person name="Stolte C."/>
            <person name="Sykes S."/>
            <person name="White J."/>
            <person name="Yandava C."/>
            <person name="Haas B."/>
            <person name="Henn M.R."/>
            <person name="Nusbaum C."/>
            <person name="Birren B."/>
        </authorList>
    </citation>
    <scope>NUCLEOTIDE SEQUENCE [LARGE SCALE GENOMIC DNA]</scope>
</reference>
<dbReference type="CTD" id="9945683"/>
<accession>A0A1S0TUU9</accession>
<dbReference type="RefSeq" id="XP_003143836.1">
    <property type="nucleotide sequence ID" value="XM_003143788.1"/>
</dbReference>
<dbReference type="EMBL" id="JH712095">
    <property type="protein sequence ID" value="EFO20234.1"/>
    <property type="molecule type" value="Genomic_DNA"/>
</dbReference>
<sequence>MQLISQTDLSAFFKPDLKFRQQGRNVDAGMGKAPKAFSGRTDKGFPVAVICGDICIALDSPNNSPYITLKGRSPELFTCRRGRLNRCQEYRRGVLYLDNIQLQVPRHRSLSSLSTSQK</sequence>
<evidence type="ECO:0000313" key="1">
    <source>
        <dbReference type="EMBL" id="EFO20234.1"/>
    </source>
</evidence>
<dbReference type="AlphaFoldDB" id="A0A1S0TUU9"/>
<proteinExistence type="predicted"/>
<gene>
    <name evidence="1" type="ORF">LOAG_08256</name>
</gene>